<feature type="transmembrane region" description="Helical" evidence="6">
    <location>
        <begin position="186"/>
        <end position="206"/>
    </location>
</feature>
<evidence type="ECO:0000256" key="2">
    <source>
        <dbReference type="ARBA" id="ARBA00022525"/>
    </source>
</evidence>
<evidence type="ECO:0000256" key="3">
    <source>
        <dbReference type="ARBA" id="ARBA00022729"/>
    </source>
</evidence>
<evidence type="ECO:0000259" key="7">
    <source>
        <dbReference type="PROSITE" id="PS50847"/>
    </source>
</evidence>
<comment type="caution">
    <text evidence="8">The sequence shown here is derived from an EMBL/GenBank/DDBJ whole genome shotgun (WGS) entry which is preliminary data.</text>
</comment>
<dbReference type="PROSITE" id="PS50847">
    <property type="entry name" value="GRAM_POS_ANCHORING"/>
    <property type="match status" value="1"/>
</dbReference>
<feature type="compositionally biased region" description="Basic and acidic residues" evidence="5">
    <location>
        <begin position="147"/>
        <end position="182"/>
    </location>
</feature>
<gene>
    <name evidence="8" type="ORF">QCN29_02855</name>
</gene>
<dbReference type="NCBIfam" id="TIGR01167">
    <property type="entry name" value="LPXTG_anchor"/>
    <property type="match status" value="1"/>
</dbReference>
<name>A0ABT6HGD8_9ACTN</name>
<reference evidence="8 9" key="1">
    <citation type="submission" date="2023-04" db="EMBL/GenBank/DDBJ databases">
        <title>Streptomyces chengmaiensis sp. nov. isolated from the stem of mangrove plant in Hainan.</title>
        <authorList>
            <person name="Huang X."/>
            <person name="Zhou S."/>
            <person name="Chu X."/>
            <person name="Xie Y."/>
            <person name="Lin Y."/>
        </authorList>
    </citation>
    <scope>NUCLEOTIDE SEQUENCE [LARGE SCALE GENOMIC DNA]</scope>
    <source>
        <strain evidence="8 9">HNM0663</strain>
    </source>
</reference>
<evidence type="ECO:0000313" key="8">
    <source>
        <dbReference type="EMBL" id="MDH2387743.1"/>
    </source>
</evidence>
<proteinExistence type="predicted"/>
<keyword evidence="2" id="KW-0964">Secreted</keyword>
<feature type="region of interest" description="Disordered" evidence="5">
    <location>
        <begin position="106"/>
        <end position="182"/>
    </location>
</feature>
<keyword evidence="1" id="KW-0134">Cell wall</keyword>
<dbReference type="EMBL" id="JARWBG010000002">
    <property type="protein sequence ID" value="MDH2387743.1"/>
    <property type="molecule type" value="Genomic_DNA"/>
</dbReference>
<keyword evidence="6" id="KW-0472">Membrane</keyword>
<organism evidence="8 9">
    <name type="scientific">Streptomyces chengmaiensis</name>
    <dbReference type="NCBI Taxonomy" id="3040919"/>
    <lineage>
        <taxon>Bacteria</taxon>
        <taxon>Bacillati</taxon>
        <taxon>Actinomycetota</taxon>
        <taxon>Actinomycetes</taxon>
        <taxon>Kitasatosporales</taxon>
        <taxon>Streptomycetaceae</taxon>
        <taxon>Streptomyces</taxon>
    </lineage>
</organism>
<accession>A0ABT6HGD8</accession>
<dbReference type="InterPro" id="IPR019931">
    <property type="entry name" value="LPXTG_anchor"/>
</dbReference>
<evidence type="ECO:0000256" key="1">
    <source>
        <dbReference type="ARBA" id="ARBA00022512"/>
    </source>
</evidence>
<dbReference type="Proteomes" id="UP001223144">
    <property type="component" value="Unassembled WGS sequence"/>
</dbReference>
<keyword evidence="6" id="KW-0812">Transmembrane</keyword>
<keyword evidence="3" id="KW-0732">Signal</keyword>
<evidence type="ECO:0000313" key="9">
    <source>
        <dbReference type="Proteomes" id="UP001223144"/>
    </source>
</evidence>
<evidence type="ECO:0000256" key="5">
    <source>
        <dbReference type="SAM" id="MobiDB-lite"/>
    </source>
</evidence>
<dbReference type="RefSeq" id="WP_279926027.1">
    <property type="nucleotide sequence ID" value="NZ_JARWBG010000002.1"/>
</dbReference>
<evidence type="ECO:0000256" key="4">
    <source>
        <dbReference type="ARBA" id="ARBA00023088"/>
    </source>
</evidence>
<feature type="domain" description="Gram-positive cocci surface proteins LPxTG" evidence="7">
    <location>
        <begin position="177"/>
        <end position="212"/>
    </location>
</feature>
<keyword evidence="6" id="KW-1133">Transmembrane helix</keyword>
<keyword evidence="9" id="KW-1185">Reference proteome</keyword>
<feature type="compositionally biased region" description="Gly residues" evidence="5">
    <location>
        <begin position="118"/>
        <end position="146"/>
    </location>
</feature>
<keyword evidence="4" id="KW-0572">Peptidoglycan-anchor</keyword>
<protein>
    <submittedName>
        <fullName evidence="8">LPXTG cell wall anchor domain-containing protein</fullName>
    </submittedName>
</protein>
<sequence length="212" mass="21588">MAAVPVLGAQSALAQPYPPQPPSLTLGADTVTQGDSLDLTGTGFGPGEDGIESAIFSDKVILDFHTADENGTVTDTVTIPHHVKPGEHIFRLEGEMQVLLAEITVLDDEDDPGRPGDGDGPGRPGDGDGDGPGRPGDGDGDGPGRPGDGHGHPGDGDGPDRDQDGRPGRDHDGRPRLADTGEDHSALLLGGVAGLFLLGGGAILLTRRVKRG</sequence>
<evidence type="ECO:0000256" key="6">
    <source>
        <dbReference type="SAM" id="Phobius"/>
    </source>
</evidence>